<evidence type="ECO:0000313" key="10">
    <source>
        <dbReference type="RefSeq" id="XP_004507129.1"/>
    </source>
</evidence>
<dbReference type="PANTHER" id="PTHR13140">
    <property type="entry name" value="MYOSIN"/>
    <property type="match status" value="1"/>
</dbReference>
<comment type="similarity">
    <text evidence="6">Belongs to the TRAFAC class myosin-kinesin ATPase superfamily. Myosin family.</text>
</comment>
<evidence type="ECO:0000256" key="1">
    <source>
        <dbReference type="ARBA" id="ARBA00022741"/>
    </source>
</evidence>
<dbReference type="GO" id="GO:0016459">
    <property type="term" value="C:myosin complex"/>
    <property type="evidence" value="ECO:0007669"/>
    <property type="project" value="UniProtKB-KW"/>
</dbReference>
<dbReference type="GO" id="GO:0051015">
    <property type="term" value="F:actin filament binding"/>
    <property type="evidence" value="ECO:0007669"/>
    <property type="project" value="TreeGrafter"/>
</dbReference>
<evidence type="ECO:0000256" key="5">
    <source>
        <dbReference type="ARBA" id="ARBA00023203"/>
    </source>
</evidence>
<dbReference type="eggNOG" id="KOG0160">
    <property type="taxonomic scope" value="Eukaryota"/>
</dbReference>
<dbReference type="KEGG" id="cam:101502484"/>
<dbReference type="RefSeq" id="XP_004507129.1">
    <property type="nucleotide sequence ID" value="XM_004507072.3"/>
</dbReference>
<dbReference type="InterPro" id="IPR001609">
    <property type="entry name" value="Myosin_head_motor_dom-like"/>
</dbReference>
<protein>
    <submittedName>
        <fullName evidence="9 10">Protein OPAQUE1 isoform X1</fullName>
    </submittedName>
</protein>
<keyword evidence="5 6" id="KW-0009">Actin-binding</keyword>
<evidence type="ECO:0000259" key="7">
    <source>
        <dbReference type="PROSITE" id="PS51456"/>
    </source>
</evidence>
<feature type="domain" description="Myosin motor" evidence="7">
    <location>
        <begin position="1"/>
        <end position="142"/>
    </location>
</feature>
<evidence type="ECO:0000313" key="9">
    <source>
        <dbReference type="RefSeq" id="XP_004507127.1"/>
    </source>
</evidence>
<dbReference type="RefSeq" id="XP_004507127.1">
    <property type="nucleotide sequence ID" value="XM_004507070.3"/>
</dbReference>
<keyword evidence="1 6" id="KW-0547">Nucleotide-binding</keyword>
<proteinExistence type="inferred from homology"/>
<dbReference type="InterPro" id="IPR036961">
    <property type="entry name" value="Kinesin_motor_dom_sf"/>
</dbReference>
<reference evidence="9 10" key="2">
    <citation type="submission" date="2025-04" db="UniProtKB">
        <authorList>
            <consortium name="RefSeq"/>
        </authorList>
    </citation>
    <scope>IDENTIFICATION</scope>
    <source>
        <tissue evidence="9 10">Etiolated seedlings</tissue>
    </source>
</reference>
<accession>A0A1S2YMN3</accession>
<evidence type="ECO:0000256" key="4">
    <source>
        <dbReference type="ARBA" id="ARBA00023175"/>
    </source>
</evidence>
<dbReference type="Pfam" id="PF00063">
    <property type="entry name" value="Myosin_head"/>
    <property type="match status" value="1"/>
</dbReference>
<dbReference type="GO" id="GO:0005524">
    <property type="term" value="F:ATP binding"/>
    <property type="evidence" value="ECO:0007669"/>
    <property type="project" value="UniProtKB-UniRule"/>
</dbReference>
<comment type="caution">
    <text evidence="6">Lacks conserved residue(s) required for the propagation of feature annotation.</text>
</comment>
<dbReference type="Gene3D" id="3.40.850.10">
    <property type="entry name" value="Kinesin motor domain"/>
    <property type="match status" value="1"/>
</dbReference>
<keyword evidence="4 6" id="KW-0505">Motor protein</keyword>
<organism evidence="8 9">
    <name type="scientific">Cicer arietinum</name>
    <name type="common">Chickpea</name>
    <name type="synonym">Garbanzo</name>
    <dbReference type="NCBI Taxonomy" id="3827"/>
    <lineage>
        <taxon>Eukaryota</taxon>
        <taxon>Viridiplantae</taxon>
        <taxon>Streptophyta</taxon>
        <taxon>Embryophyta</taxon>
        <taxon>Tracheophyta</taxon>
        <taxon>Spermatophyta</taxon>
        <taxon>Magnoliopsida</taxon>
        <taxon>eudicotyledons</taxon>
        <taxon>Gunneridae</taxon>
        <taxon>Pentapetalae</taxon>
        <taxon>rosids</taxon>
        <taxon>fabids</taxon>
        <taxon>Fabales</taxon>
        <taxon>Fabaceae</taxon>
        <taxon>Papilionoideae</taxon>
        <taxon>50 kb inversion clade</taxon>
        <taxon>NPAAA clade</taxon>
        <taxon>Hologalegina</taxon>
        <taxon>IRL clade</taxon>
        <taxon>Cicereae</taxon>
        <taxon>Cicer</taxon>
    </lineage>
</organism>
<dbReference type="PROSITE" id="PS51456">
    <property type="entry name" value="MYOSIN_MOTOR"/>
    <property type="match status" value="1"/>
</dbReference>
<keyword evidence="8" id="KW-1185">Reference proteome</keyword>
<evidence type="ECO:0000313" key="8">
    <source>
        <dbReference type="Proteomes" id="UP000087171"/>
    </source>
</evidence>
<name>A0A1S2YMN3_CICAR</name>
<dbReference type="STRING" id="3827.A0A1S2YMN3"/>
<dbReference type="Proteomes" id="UP000087171">
    <property type="component" value="Chromosome Ca6"/>
</dbReference>
<dbReference type="GO" id="GO:0016020">
    <property type="term" value="C:membrane"/>
    <property type="evidence" value="ECO:0007669"/>
    <property type="project" value="TreeGrafter"/>
</dbReference>
<evidence type="ECO:0000256" key="6">
    <source>
        <dbReference type="PROSITE-ProRule" id="PRU00782"/>
    </source>
</evidence>
<keyword evidence="3 6" id="KW-0518">Myosin</keyword>
<gene>
    <name evidence="9 10" type="primary">LOC101502484</name>
</gene>
<evidence type="ECO:0000256" key="2">
    <source>
        <dbReference type="ARBA" id="ARBA00022840"/>
    </source>
</evidence>
<keyword evidence="2 6" id="KW-0067">ATP-binding</keyword>
<sequence length="142" mass="15619">MTNEGKSQSILVSGESGAGKTETTKLIMQYLTFVGGLTGSDDSTLEQQVLELNPLQESFGNEKTVRNDNSRMFTARETRVTEPLVAQLCNGEIDVADEAVIAVSILMKLIEFLYVEHSKKTIEFDVVLALIELLSTDETAEE</sequence>
<evidence type="ECO:0000256" key="3">
    <source>
        <dbReference type="ARBA" id="ARBA00023123"/>
    </source>
</evidence>
<dbReference type="GO" id="GO:0005737">
    <property type="term" value="C:cytoplasm"/>
    <property type="evidence" value="ECO:0007669"/>
    <property type="project" value="TreeGrafter"/>
</dbReference>
<dbReference type="OrthoDB" id="6108017at2759"/>
<dbReference type="GO" id="GO:0007015">
    <property type="term" value="P:actin filament organization"/>
    <property type="evidence" value="ECO:0007669"/>
    <property type="project" value="TreeGrafter"/>
</dbReference>
<feature type="binding site" evidence="6">
    <location>
        <begin position="14"/>
        <end position="21"/>
    </location>
    <ligand>
        <name>ATP</name>
        <dbReference type="ChEBI" id="CHEBI:30616"/>
    </ligand>
</feature>
<dbReference type="AlphaFoldDB" id="A0A1S2YMN3"/>
<dbReference type="GeneID" id="101502484"/>
<dbReference type="GO" id="GO:0000146">
    <property type="term" value="F:microfilament motor activity"/>
    <property type="evidence" value="ECO:0007669"/>
    <property type="project" value="TreeGrafter"/>
</dbReference>
<dbReference type="InterPro" id="IPR027417">
    <property type="entry name" value="P-loop_NTPase"/>
</dbReference>
<reference evidence="8" key="1">
    <citation type="journal article" date="2013" name="Nat. Biotechnol.">
        <title>Draft genome sequence of chickpea (Cicer arietinum) provides a resource for trait improvement.</title>
        <authorList>
            <person name="Varshney R.K."/>
            <person name="Song C."/>
            <person name="Saxena R.K."/>
            <person name="Azam S."/>
            <person name="Yu S."/>
            <person name="Sharpe A.G."/>
            <person name="Cannon S."/>
            <person name="Baek J."/>
            <person name="Rosen B.D."/>
            <person name="Tar'an B."/>
            <person name="Millan T."/>
            <person name="Zhang X."/>
            <person name="Ramsay L.D."/>
            <person name="Iwata A."/>
            <person name="Wang Y."/>
            <person name="Nelson W."/>
            <person name="Farmer A.D."/>
            <person name="Gaur P.M."/>
            <person name="Soderlund C."/>
            <person name="Penmetsa R.V."/>
            <person name="Xu C."/>
            <person name="Bharti A.K."/>
            <person name="He W."/>
            <person name="Winter P."/>
            <person name="Zhao S."/>
            <person name="Hane J.K."/>
            <person name="Carrasquilla-Garcia N."/>
            <person name="Condie J.A."/>
            <person name="Upadhyaya H.D."/>
            <person name="Luo M.C."/>
            <person name="Thudi M."/>
            <person name="Gowda C.L."/>
            <person name="Singh N.P."/>
            <person name="Lichtenzveig J."/>
            <person name="Gali K.K."/>
            <person name="Rubio J."/>
            <person name="Nadarajan N."/>
            <person name="Dolezel J."/>
            <person name="Bansal K.C."/>
            <person name="Xu X."/>
            <person name="Edwards D."/>
            <person name="Zhang G."/>
            <person name="Kahl G."/>
            <person name="Gil J."/>
            <person name="Singh K.B."/>
            <person name="Datta S.K."/>
            <person name="Jackson S.A."/>
            <person name="Wang J."/>
            <person name="Cook D.R."/>
        </authorList>
    </citation>
    <scope>NUCLEOTIDE SEQUENCE [LARGE SCALE GENOMIC DNA]</scope>
    <source>
        <strain evidence="8">cv. CDC Frontier</strain>
    </source>
</reference>
<dbReference type="PaxDb" id="3827-XP_004507127.1"/>
<dbReference type="SUPFAM" id="SSF52540">
    <property type="entry name" value="P-loop containing nucleoside triphosphate hydrolases"/>
    <property type="match status" value="1"/>
</dbReference>
<dbReference type="PRINTS" id="PR00193">
    <property type="entry name" value="MYOSINHEAVY"/>
</dbReference>
<dbReference type="PANTHER" id="PTHR13140:SF781">
    <property type="entry name" value="MYOSIN-15"/>
    <property type="match status" value="1"/>
</dbReference>